<dbReference type="Gene3D" id="1.20.1070.10">
    <property type="entry name" value="Rhodopsin 7-helix transmembrane proteins"/>
    <property type="match status" value="1"/>
</dbReference>
<keyword evidence="1" id="KW-0472">Membrane</keyword>
<evidence type="ECO:0000256" key="1">
    <source>
        <dbReference type="SAM" id="Phobius"/>
    </source>
</evidence>
<evidence type="ECO:0000313" key="2">
    <source>
        <dbReference type="EMBL" id="CAF3777340.1"/>
    </source>
</evidence>
<dbReference type="AlphaFoldDB" id="A0A819AGF3"/>
<proteinExistence type="predicted"/>
<gene>
    <name evidence="2" type="ORF">OVN521_LOCUS2590</name>
</gene>
<evidence type="ECO:0008006" key="4">
    <source>
        <dbReference type="Google" id="ProtNLM"/>
    </source>
</evidence>
<feature type="transmembrane region" description="Helical" evidence="1">
    <location>
        <begin position="157"/>
        <end position="180"/>
    </location>
</feature>
<organism evidence="2 3">
    <name type="scientific">Rotaria magnacalcarata</name>
    <dbReference type="NCBI Taxonomy" id="392030"/>
    <lineage>
        <taxon>Eukaryota</taxon>
        <taxon>Metazoa</taxon>
        <taxon>Spiralia</taxon>
        <taxon>Gnathifera</taxon>
        <taxon>Rotifera</taxon>
        <taxon>Eurotatoria</taxon>
        <taxon>Bdelloidea</taxon>
        <taxon>Philodinida</taxon>
        <taxon>Philodinidae</taxon>
        <taxon>Rotaria</taxon>
    </lineage>
</organism>
<keyword evidence="1" id="KW-0812">Transmembrane</keyword>
<dbReference type="Proteomes" id="UP000663866">
    <property type="component" value="Unassembled WGS sequence"/>
</dbReference>
<keyword evidence="1" id="KW-1133">Transmembrane helix</keyword>
<dbReference type="SUPFAM" id="SSF81321">
    <property type="entry name" value="Family A G protein-coupled receptor-like"/>
    <property type="match status" value="1"/>
</dbReference>
<reference evidence="2" key="1">
    <citation type="submission" date="2021-02" db="EMBL/GenBank/DDBJ databases">
        <authorList>
            <person name="Nowell W R."/>
        </authorList>
    </citation>
    <scope>NUCLEOTIDE SEQUENCE</scope>
</reference>
<feature type="transmembrane region" description="Helical" evidence="1">
    <location>
        <begin position="113"/>
        <end position="132"/>
    </location>
</feature>
<sequence>MLLYGIIGCLWNILIFRHHSFRYSSYCTYMFIGSITSLIHISFSLTDRIIDKGLKIDWTANNIVWCKIRHYIADCTALITLSCLAASGIDRFFSTCCQIKWRSLSSIHTTRQICIYFIIFWMLITIPNLIYVKPVEFASNKHLCQYTSLIWSQLINYFFHLCCYGILPWILMSLFGCLTFRKMHQIRNRRIGIVPSIVLSRMAHMDDQLSSILFFTNHFIKNDYRQAQEYLFLQVSRLVFHFNYVSMFYVNYISSGIFRQLSIRVLISLFKKQDDISREIAVVNHQENNIQFAKRNLKSYTIKGIAATSRV</sequence>
<dbReference type="EMBL" id="CAJOBG010000206">
    <property type="protein sequence ID" value="CAF3777340.1"/>
    <property type="molecule type" value="Genomic_DNA"/>
</dbReference>
<feature type="transmembrane region" description="Helical" evidence="1">
    <location>
        <begin position="23"/>
        <end position="45"/>
    </location>
</feature>
<name>A0A819AGF3_9BILA</name>
<comment type="caution">
    <text evidence="2">The sequence shown here is derived from an EMBL/GenBank/DDBJ whole genome shotgun (WGS) entry which is preliminary data.</text>
</comment>
<keyword evidence="3" id="KW-1185">Reference proteome</keyword>
<evidence type="ECO:0000313" key="3">
    <source>
        <dbReference type="Proteomes" id="UP000663866"/>
    </source>
</evidence>
<accession>A0A819AGF3</accession>
<dbReference type="CDD" id="cd00637">
    <property type="entry name" value="7tm_classA_rhodopsin-like"/>
    <property type="match status" value="1"/>
</dbReference>
<protein>
    <recommendedName>
        <fullName evidence="4">G-protein coupled receptors family 1 profile domain-containing protein</fullName>
    </recommendedName>
</protein>